<feature type="domain" description="Peptidase S12 Pab87-related C-terminal" evidence="3">
    <location>
        <begin position="414"/>
        <end position="519"/>
    </location>
</feature>
<evidence type="ECO:0000256" key="1">
    <source>
        <dbReference type="SAM" id="SignalP"/>
    </source>
</evidence>
<feature type="signal peptide" evidence="1">
    <location>
        <begin position="1"/>
        <end position="25"/>
    </location>
</feature>
<dbReference type="InterPro" id="IPR050491">
    <property type="entry name" value="AmpC-like"/>
</dbReference>
<sequence>MKTTFLTKILLISILFFTISGTAQGLSATQIDSLVQKTMSTFKVPGIAVAVLKDGEVVHMEGYGTRSLRDGGKVDENTLFGVASNTKAMTSAALAMLIDEDKLEWDTKVTEIIPEFKLYDPYVTSEFTVRDLLTHRSGLGLGAGDLMVWPSQNTTSKDQLIYNLRYLKPVSSFRSQYDYDNLLYIVAGVVVERISGKDYETFIKENIFQPLGMDRSAVNYNLLEDKSNVIDGHAPTDGKLVPVGLSFTAAANPAAGVYSSVNDMSKWVQAQLNKGKYGENLEKELFSEKQHREMWKPHTLTGTGKGDYNTHFKAYGLGWFLSDVNGYLEVTHTGGLLGIVSQVTMIPELDLGIIVLTNQQSGAAFRSITNSIKDAYFGIEGKDRITQYNESRLKYEKRADSVVAEVWRKVEEVQKKGKTGAEALSDYTGTYNDPWFGKVNIKLQNGKLRFEAKNAPDMHGEMSYYKGNSFVVRWDDRSLNGDAFAVFSLDREGKAKGFTMEPVSPMTDFSFDFQDLEFSKVK</sequence>
<gene>
    <name evidence="4" type="ORF">ACFSTG_10555</name>
</gene>
<protein>
    <submittedName>
        <fullName evidence="4">Serine hydrolase</fullName>
    </submittedName>
</protein>
<dbReference type="EMBL" id="JBHULT010000009">
    <property type="protein sequence ID" value="MFD2518335.1"/>
    <property type="molecule type" value="Genomic_DNA"/>
</dbReference>
<evidence type="ECO:0000259" key="2">
    <source>
        <dbReference type="Pfam" id="PF00144"/>
    </source>
</evidence>
<keyword evidence="5" id="KW-1185">Reference proteome</keyword>
<keyword evidence="1" id="KW-0732">Signal</keyword>
<evidence type="ECO:0000313" key="4">
    <source>
        <dbReference type="EMBL" id="MFD2518335.1"/>
    </source>
</evidence>
<dbReference type="InterPro" id="IPR021860">
    <property type="entry name" value="Peptidase_S12_Pab87-rel_C"/>
</dbReference>
<feature type="domain" description="Beta-lactamase-related" evidence="2">
    <location>
        <begin position="31"/>
        <end position="366"/>
    </location>
</feature>
<dbReference type="PANTHER" id="PTHR46825:SF15">
    <property type="entry name" value="BETA-LACTAMASE-RELATED DOMAIN-CONTAINING PROTEIN"/>
    <property type="match status" value="1"/>
</dbReference>
<feature type="chain" id="PRO_5046873528" evidence="1">
    <location>
        <begin position="26"/>
        <end position="522"/>
    </location>
</feature>
<name>A0ABW5J087_9FLAO</name>
<dbReference type="RefSeq" id="WP_380752257.1">
    <property type="nucleotide sequence ID" value="NZ_JBHULT010000009.1"/>
</dbReference>
<organism evidence="4 5">
    <name type="scientific">Salinimicrobium flavum</name>
    <dbReference type="NCBI Taxonomy" id="1737065"/>
    <lineage>
        <taxon>Bacteria</taxon>
        <taxon>Pseudomonadati</taxon>
        <taxon>Bacteroidota</taxon>
        <taxon>Flavobacteriia</taxon>
        <taxon>Flavobacteriales</taxon>
        <taxon>Flavobacteriaceae</taxon>
        <taxon>Salinimicrobium</taxon>
    </lineage>
</organism>
<evidence type="ECO:0000259" key="3">
    <source>
        <dbReference type="Pfam" id="PF11954"/>
    </source>
</evidence>
<dbReference type="InterPro" id="IPR012338">
    <property type="entry name" value="Beta-lactam/transpept-like"/>
</dbReference>
<dbReference type="Gene3D" id="3.40.710.10">
    <property type="entry name" value="DD-peptidase/beta-lactamase superfamily"/>
    <property type="match status" value="1"/>
</dbReference>
<evidence type="ECO:0000313" key="5">
    <source>
        <dbReference type="Proteomes" id="UP001597468"/>
    </source>
</evidence>
<dbReference type="PANTHER" id="PTHR46825">
    <property type="entry name" value="D-ALANYL-D-ALANINE-CARBOXYPEPTIDASE/ENDOPEPTIDASE AMPH"/>
    <property type="match status" value="1"/>
</dbReference>
<keyword evidence="4" id="KW-0378">Hydrolase</keyword>
<dbReference type="Pfam" id="PF00144">
    <property type="entry name" value="Beta-lactamase"/>
    <property type="match status" value="1"/>
</dbReference>
<proteinExistence type="predicted"/>
<dbReference type="InterPro" id="IPR001466">
    <property type="entry name" value="Beta-lactam-related"/>
</dbReference>
<reference evidence="5" key="1">
    <citation type="journal article" date="2019" name="Int. J. Syst. Evol. Microbiol.">
        <title>The Global Catalogue of Microorganisms (GCM) 10K type strain sequencing project: providing services to taxonomists for standard genome sequencing and annotation.</title>
        <authorList>
            <consortium name="The Broad Institute Genomics Platform"/>
            <consortium name="The Broad Institute Genome Sequencing Center for Infectious Disease"/>
            <person name="Wu L."/>
            <person name="Ma J."/>
        </authorList>
    </citation>
    <scope>NUCLEOTIDE SEQUENCE [LARGE SCALE GENOMIC DNA]</scope>
    <source>
        <strain evidence="5">KCTC 42585</strain>
    </source>
</reference>
<comment type="caution">
    <text evidence="4">The sequence shown here is derived from an EMBL/GenBank/DDBJ whole genome shotgun (WGS) entry which is preliminary data.</text>
</comment>
<dbReference type="GO" id="GO:0016787">
    <property type="term" value="F:hydrolase activity"/>
    <property type="evidence" value="ECO:0007669"/>
    <property type="project" value="UniProtKB-KW"/>
</dbReference>
<dbReference type="Gene3D" id="2.40.128.600">
    <property type="match status" value="1"/>
</dbReference>
<dbReference type="Pfam" id="PF11954">
    <property type="entry name" value="DUF3471"/>
    <property type="match status" value="1"/>
</dbReference>
<accession>A0ABW5J087</accession>
<dbReference type="SUPFAM" id="SSF56601">
    <property type="entry name" value="beta-lactamase/transpeptidase-like"/>
    <property type="match status" value="1"/>
</dbReference>
<dbReference type="Proteomes" id="UP001597468">
    <property type="component" value="Unassembled WGS sequence"/>
</dbReference>